<keyword evidence="5" id="KW-1185">Reference proteome</keyword>
<dbReference type="CDD" id="cd05238">
    <property type="entry name" value="Gne_like_SDR_e"/>
    <property type="match status" value="1"/>
</dbReference>
<dbReference type="InterPro" id="IPR036291">
    <property type="entry name" value="NAD(P)-bd_dom_sf"/>
</dbReference>
<reference evidence="4 5" key="1">
    <citation type="submission" date="2023-07" db="EMBL/GenBank/DDBJ databases">
        <title>Comparative genomics of wheat-associated soil bacteria to identify genetic determinants of phenazine resistance.</title>
        <authorList>
            <person name="Mouncey N."/>
        </authorList>
    </citation>
    <scope>NUCLEOTIDE SEQUENCE [LARGE SCALE GENOMIC DNA]</scope>
    <source>
        <strain evidence="4 5">W4I11</strain>
    </source>
</reference>
<dbReference type="Gene3D" id="3.90.25.10">
    <property type="entry name" value="UDP-galactose 4-epimerase, domain 1"/>
    <property type="match status" value="1"/>
</dbReference>
<dbReference type="EMBL" id="JAUSZT010000003">
    <property type="protein sequence ID" value="MDQ0997665.1"/>
    <property type="molecule type" value="Genomic_DNA"/>
</dbReference>
<comment type="caution">
    <text evidence="4">The sequence shown here is derived from an EMBL/GenBank/DDBJ whole genome shotgun (WGS) entry which is preliminary data.</text>
</comment>
<organism evidence="4 5">
    <name type="scientific">Phyllobacterium ifriqiyense</name>
    <dbReference type="NCBI Taxonomy" id="314238"/>
    <lineage>
        <taxon>Bacteria</taxon>
        <taxon>Pseudomonadati</taxon>
        <taxon>Pseudomonadota</taxon>
        <taxon>Alphaproteobacteria</taxon>
        <taxon>Hyphomicrobiales</taxon>
        <taxon>Phyllobacteriaceae</taxon>
        <taxon>Phyllobacterium</taxon>
    </lineage>
</organism>
<dbReference type="InterPro" id="IPR001509">
    <property type="entry name" value="Epimerase_deHydtase"/>
</dbReference>
<evidence type="ECO:0000313" key="5">
    <source>
        <dbReference type="Proteomes" id="UP001237780"/>
    </source>
</evidence>
<evidence type="ECO:0000313" key="4">
    <source>
        <dbReference type="EMBL" id="MDQ0997665.1"/>
    </source>
</evidence>
<name>A0ABU0SAA9_9HYPH</name>
<evidence type="ECO:0000256" key="2">
    <source>
        <dbReference type="ARBA" id="ARBA00023277"/>
    </source>
</evidence>
<keyword evidence="4" id="KW-0560">Oxidoreductase</keyword>
<dbReference type="Pfam" id="PF01370">
    <property type="entry name" value="Epimerase"/>
    <property type="match status" value="1"/>
</dbReference>
<keyword evidence="2" id="KW-0119">Carbohydrate metabolism</keyword>
<dbReference type="SUPFAM" id="SSF51735">
    <property type="entry name" value="NAD(P)-binding Rossmann-fold domains"/>
    <property type="match status" value="1"/>
</dbReference>
<sequence length="329" mass="35420">MHVLVIGAAGMVGRKLLDKIAAEPGALGSDIDKLTLVDVFEPVAPATFAGIAQTIAADLSDPGVADRLVAARPDMIFHLAAIVSGEAEADFEKGYKINLDGTRWLFEAIRIEGQKAPYKPRVIFASSIAVFGAPFPDKIGDEFFTTPLTSYGTQKAISELLLSDYSRRGFFDGIGIRLPTICIRPGKPNKAASGFFSNILREPLSGQEAILPVDENVRHWFASPRSAVGFFIHAATLDLEQVGPRRNLSMPGLSALVGEEIAALQRVAGDKAVKLIRREPDATIQKIVSGWATDFDTSRASKLGFKAETAFDDIIKAHIDYELGGKIPA</sequence>
<dbReference type="PANTHER" id="PTHR43103:SF3">
    <property type="entry name" value="ADP-L-GLYCERO-D-MANNO-HEPTOSE-6-EPIMERASE"/>
    <property type="match status" value="1"/>
</dbReference>
<proteinExistence type="predicted"/>
<keyword evidence="1" id="KW-0521">NADP</keyword>
<dbReference type="Proteomes" id="UP001237780">
    <property type="component" value="Unassembled WGS sequence"/>
</dbReference>
<dbReference type="NCBIfam" id="NF043036">
    <property type="entry name" value="ErythonDh"/>
    <property type="match status" value="1"/>
</dbReference>
<dbReference type="EC" id="1.1.1.410" evidence="4"/>
<dbReference type="RefSeq" id="WP_307281903.1">
    <property type="nucleotide sequence ID" value="NZ_JAUSZT010000003.1"/>
</dbReference>
<gene>
    <name evidence="4" type="ORF">QFZ34_002847</name>
</gene>
<protein>
    <submittedName>
        <fullName evidence="4">Nucleoside-diphosphate-sugar epimerase</fullName>
        <ecNumber evidence="4">1.1.1.410</ecNumber>
    </submittedName>
</protein>
<dbReference type="PANTHER" id="PTHR43103">
    <property type="entry name" value="NUCLEOSIDE-DIPHOSPHATE-SUGAR EPIMERASE"/>
    <property type="match status" value="1"/>
</dbReference>
<evidence type="ECO:0000256" key="1">
    <source>
        <dbReference type="ARBA" id="ARBA00022857"/>
    </source>
</evidence>
<dbReference type="InterPro" id="IPR050005">
    <property type="entry name" value="DenD"/>
</dbReference>
<dbReference type="GO" id="GO:0016491">
    <property type="term" value="F:oxidoreductase activity"/>
    <property type="evidence" value="ECO:0007669"/>
    <property type="project" value="UniProtKB-KW"/>
</dbReference>
<dbReference type="Gene3D" id="3.40.50.720">
    <property type="entry name" value="NAD(P)-binding Rossmann-like Domain"/>
    <property type="match status" value="1"/>
</dbReference>
<feature type="domain" description="NAD-dependent epimerase/dehydratase" evidence="3">
    <location>
        <begin position="3"/>
        <end position="212"/>
    </location>
</feature>
<accession>A0ABU0SAA9</accession>
<evidence type="ECO:0000259" key="3">
    <source>
        <dbReference type="Pfam" id="PF01370"/>
    </source>
</evidence>